<dbReference type="SUPFAM" id="SSF51569">
    <property type="entry name" value="Aldolase"/>
    <property type="match status" value="1"/>
</dbReference>
<dbReference type="GO" id="GO:0019752">
    <property type="term" value="P:carboxylic acid metabolic process"/>
    <property type="evidence" value="ECO:0007669"/>
    <property type="project" value="UniProtKB-UniRule"/>
</dbReference>
<dbReference type="PANTHER" id="PTHR42880:SF1">
    <property type="entry name" value="ISOPROPYLMALATE_HOMOCITRATE_CITRAMALATE SYNTHASE FAMILY PROTEIN"/>
    <property type="match status" value="1"/>
</dbReference>
<dbReference type="InterPro" id="IPR013785">
    <property type="entry name" value="Aldolase_TIM"/>
</dbReference>
<dbReference type="Gene3D" id="3.20.20.70">
    <property type="entry name" value="Aldolase class I"/>
    <property type="match status" value="1"/>
</dbReference>
<dbReference type="Pfam" id="PF00682">
    <property type="entry name" value="HMGL-like"/>
    <property type="match status" value="1"/>
</dbReference>
<comment type="catalytic activity">
    <reaction evidence="6 8">
        <text>acetyl-CoA + 2-oxoglutarate + H2O = (2R)-homocitrate + CoA + H(+)</text>
        <dbReference type="Rhea" id="RHEA:12929"/>
        <dbReference type="ChEBI" id="CHEBI:15377"/>
        <dbReference type="ChEBI" id="CHEBI:15378"/>
        <dbReference type="ChEBI" id="CHEBI:16810"/>
        <dbReference type="ChEBI" id="CHEBI:57287"/>
        <dbReference type="ChEBI" id="CHEBI:57288"/>
        <dbReference type="ChEBI" id="CHEBI:58884"/>
        <dbReference type="EC" id="2.3.3.14"/>
    </reaction>
</comment>
<dbReference type="InterPro" id="IPR000891">
    <property type="entry name" value="PYR_CT"/>
</dbReference>
<evidence type="ECO:0000256" key="3">
    <source>
        <dbReference type="ARBA" id="ARBA00012974"/>
    </source>
</evidence>
<dbReference type="InterPro" id="IPR054691">
    <property type="entry name" value="LeuA/HCS_post-cat"/>
</dbReference>
<gene>
    <name evidence="10" type="primary">leuA_2</name>
    <name evidence="10" type="ORF">AW09_004019</name>
</gene>
<evidence type="ECO:0000313" key="11">
    <source>
        <dbReference type="Proteomes" id="UP000020077"/>
    </source>
</evidence>
<accession>A0A080M0Y0</accession>
<evidence type="ECO:0000259" key="9">
    <source>
        <dbReference type="PROSITE" id="PS50991"/>
    </source>
</evidence>
<dbReference type="InterPro" id="IPR002034">
    <property type="entry name" value="AIPM/Hcit_synth_CS"/>
</dbReference>
<dbReference type="GO" id="GO:0004410">
    <property type="term" value="F:homocitrate synthase activity"/>
    <property type="evidence" value="ECO:0007669"/>
    <property type="project" value="UniProtKB-UniRule"/>
</dbReference>
<evidence type="ECO:0000256" key="8">
    <source>
        <dbReference type="RuleBase" id="RU367143"/>
    </source>
</evidence>
<evidence type="ECO:0000256" key="7">
    <source>
        <dbReference type="RuleBase" id="RU003523"/>
    </source>
</evidence>
<dbReference type="Proteomes" id="UP000020077">
    <property type="component" value="Unassembled WGS sequence"/>
</dbReference>
<dbReference type="PANTHER" id="PTHR42880">
    <property type="entry name" value="HOMOCITRATE SYNTHASE"/>
    <property type="match status" value="1"/>
</dbReference>
<dbReference type="PROSITE" id="PS50991">
    <property type="entry name" value="PYR_CT"/>
    <property type="match status" value="1"/>
</dbReference>
<comment type="function">
    <text evidence="1 8">This protein is a Fe-Mo-cofactor biosynthetic component.</text>
</comment>
<evidence type="ECO:0000313" key="10">
    <source>
        <dbReference type="EMBL" id="KFB70869.1"/>
    </source>
</evidence>
<keyword evidence="5 7" id="KW-0808">Transferase</keyword>
<keyword evidence="10" id="KW-0012">Acyltransferase</keyword>
<reference evidence="10 11" key="1">
    <citation type="submission" date="2014-02" db="EMBL/GenBank/DDBJ databases">
        <title>Expanding our view of genomic diversity in Candidatus Accumulibacter clades.</title>
        <authorList>
            <person name="Skennerton C.T."/>
            <person name="Barr J.J."/>
            <person name="Slater F.R."/>
            <person name="Bond P.L."/>
            <person name="Tyson G.W."/>
        </authorList>
    </citation>
    <scope>NUCLEOTIDE SEQUENCE [LARGE SCALE GENOMIC DNA]</scope>
    <source>
        <strain evidence="11">BA-91</strain>
    </source>
</reference>
<dbReference type="EMBL" id="JDVG02000634">
    <property type="protein sequence ID" value="KFB70869.1"/>
    <property type="molecule type" value="Genomic_DNA"/>
</dbReference>
<comment type="similarity">
    <text evidence="2 7">Belongs to the alpha-IPM synthase/homocitrate synthase family.</text>
</comment>
<sequence>MTHISPTYILINDTTLRDGEQSAGVAFSLDEKIDIACRLDALGVPELEIGIPAMGDAERASIRAVASLGLNAGLMVWSRMNRKDIVLAANLGADLIDISVPASDQHLHSKLQRDRNWLLTEIGEHVRLASDLGFGVGVGAEDASRGDPDLLAAIAEAAQTAGARRIRFADTLGVLDPFATFERIRHLRSRCDLEIEMHAHDDLGMATANTLAAARAGATHLNTTVNGLGERSGNAPLEEVVLGLHLCHGVETGIDLAKFPDISHRVAVASGRPLSWQKSIVGEGAFTHEAGIHVDGLLKDPANYQGFDPVLVGRQHRVVLGKHSGPRAVQRVMAGLGHYLSEIAAGALLERVRSFIVEKKRLPSETDLLTLLERIETLEIEARAALGVVPLLQLIDRQCPPIPEPLD</sequence>
<dbReference type="PROSITE" id="PS00816">
    <property type="entry name" value="AIPM_HOMOCIT_SYNTH_2"/>
    <property type="match status" value="1"/>
</dbReference>
<dbReference type="Pfam" id="PF22617">
    <property type="entry name" value="HCS_D2"/>
    <property type="match status" value="1"/>
</dbReference>
<evidence type="ECO:0000256" key="1">
    <source>
        <dbReference type="ARBA" id="ARBA00003050"/>
    </source>
</evidence>
<keyword evidence="8" id="KW-0535">Nitrogen fixation</keyword>
<dbReference type="NCBIfam" id="TIGR02660">
    <property type="entry name" value="nifV_homocitr"/>
    <property type="match status" value="1"/>
</dbReference>
<dbReference type="EC" id="2.3.3.14" evidence="3 8"/>
<name>A0A080M0Y0_9PROT</name>
<dbReference type="AlphaFoldDB" id="A0A080M0Y0"/>
<dbReference type="Gene3D" id="1.10.238.260">
    <property type="match status" value="1"/>
</dbReference>
<protein>
    <recommendedName>
        <fullName evidence="4 8">Homocitrate synthase</fullName>
        <ecNumber evidence="3 8">2.3.3.14</ecNumber>
    </recommendedName>
</protein>
<comment type="caution">
    <text evidence="10">The sequence shown here is derived from an EMBL/GenBank/DDBJ whole genome shotgun (WGS) entry which is preliminary data.</text>
</comment>
<evidence type="ECO:0000256" key="6">
    <source>
        <dbReference type="ARBA" id="ARBA00048019"/>
    </source>
</evidence>
<evidence type="ECO:0000256" key="2">
    <source>
        <dbReference type="ARBA" id="ARBA00006154"/>
    </source>
</evidence>
<dbReference type="GO" id="GO:0009399">
    <property type="term" value="P:nitrogen fixation"/>
    <property type="evidence" value="ECO:0007669"/>
    <property type="project" value="UniProtKB-UniRule"/>
</dbReference>
<dbReference type="CDD" id="cd07939">
    <property type="entry name" value="DRE_TIM_NifV"/>
    <property type="match status" value="1"/>
</dbReference>
<dbReference type="InterPro" id="IPR013477">
    <property type="entry name" value="NifV/FrbC"/>
</dbReference>
<evidence type="ECO:0000256" key="5">
    <source>
        <dbReference type="ARBA" id="ARBA00022679"/>
    </source>
</evidence>
<evidence type="ECO:0000256" key="4">
    <source>
        <dbReference type="ARBA" id="ARBA00020735"/>
    </source>
</evidence>
<dbReference type="PROSITE" id="PS00815">
    <property type="entry name" value="AIPM_HOMOCIT_SYNTH_1"/>
    <property type="match status" value="1"/>
</dbReference>
<organism evidence="10 11">
    <name type="scientific">Candidatus Accumulibacter phosphatis</name>
    <dbReference type="NCBI Taxonomy" id="327160"/>
    <lineage>
        <taxon>Bacteria</taxon>
        <taxon>Pseudomonadati</taxon>
        <taxon>Pseudomonadota</taxon>
        <taxon>Betaproteobacteria</taxon>
        <taxon>Candidatus Accumulibacter</taxon>
    </lineage>
</organism>
<feature type="domain" description="Pyruvate carboxyltransferase" evidence="9">
    <location>
        <begin position="9"/>
        <end position="260"/>
    </location>
</feature>
<proteinExistence type="inferred from homology"/>